<dbReference type="InterPro" id="IPR036388">
    <property type="entry name" value="WH-like_DNA-bd_sf"/>
</dbReference>
<dbReference type="Gene3D" id="1.10.10.10">
    <property type="entry name" value="Winged helix-like DNA-binding domain superfamily/Winged helix DNA-binding domain"/>
    <property type="match status" value="1"/>
</dbReference>
<dbReference type="Pfam" id="PF01614">
    <property type="entry name" value="IclR_C"/>
    <property type="match status" value="1"/>
</dbReference>
<dbReference type="STRING" id="1794912.AXX12_09565"/>
<dbReference type="EMBL" id="LSGP01000017">
    <property type="protein sequence ID" value="KYZ76657.1"/>
    <property type="molecule type" value="Genomic_DNA"/>
</dbReference>
<feature type="domain" description="HTH iclR-type" evidence="4">
    <location>
        <begin position="16"/>
        <end position="78"/>
    </location>
</feature>
<comment type="caution">
    <text evidence="6">The sequence shown here is derived from an EMBL/GenBank/DDBJ whole genome shotgun (WGS) entry which is preliminary data.</text>
</comment>
<dbReference type="PANTHER" id="PTHR30136">
    <property type="entry name" value="HELIX-TURN-HELIX TRANSCRIPTIONAL REGULATOR, ICLR FAMILY"/>
    <property type="match status" value="1"/>
</dbReference>
<keyword evidence="3" id="KW-0804">Transcription</keyword>
<dbReference type="InterPro" id="IPR029016">
    <property type="entry name" value="GAF-like_dom_sf"/>
</dbReference>
<evidence type="ECO:0000256" key="2">
    <source>
        <dbReference type="ARBA" id="ARBA00023125"/>
    </source>
</evidence>
<dbReference type="GO" id="GO:0045892">
    <property type="term" value="P:negative regulation of DNA-templated transcription"/>
    <property type="evidence" value="ECO:0007669"/>
    <property type="project" value="TreeGrafter"/>
</dbReference>
<evidence type="ECO:0000256" key="1">
    <source>
        <dbReference type="ARBA" id="ARBA00023015"/>
    </source>
</evidence>
<feature type="domain" description="IclR-ED" evidence="5">
    <location>
        <begin position="79"/>
        <end position="261"/>
    </location>
</feature>
<keyword evidence="2" id="KW-0238">DNA-binding</keyword>
<evidence type="ECO:0000256" key="3">
    <source>
        <dbReference type="ARBA" id="ARBA00023163"/>
    </source>
</evidence>
<dbReference type="Pfam" id="PF09339">
    <property type="entry name" value="HTH_IclR"/>
    <property type="match status" value="1"/>
</dbReference>
<evidence type="ECO:0000313" key="6">
    <source>
        <dbReference type="EMBL" id="KYZ76657.1"/>
    </source>
</evidence>
<evidence type="ECO:0000313" key="7">
    <source>
        <dbReference type="Proteomes" id="UP000076268"/>
    </source>
</evidence>
<dbReference type="SMART" id="SM00346">
    <property type="entry name" value="HTH_ICLR"/>
    <property type="match status" value="1"/>
</dbReference>
<dbReference type="SUPFAM" id="SSF46785">
    <property type="entry name" value="Winged helix' DNA-binding domain"/>
    <property type="match status" value="1"/>
</dbReference>
<evidence type="ECO:0000259" key="4">
    <source>
        <dbReference type="PROSITE" id="PS51077"/>
    </source>
</evidence>
<dbReference type="PROSITE" id="PS51078">
    <property type="entry name" value="ICLR_ED"/>
    <property type="match status" value="1"/>
</dbReference>
<name>A0A154BRY6_ANASB</name>
<dbReference type="InterPro" id="IPR036390">
    <property type="entry name" value="WH_DNA-bd_sf"/>
</dbReference>
<gene>
    <name evidence="6" type="ORF">AXX12_09565</name>
</gene>
<evidence type="ECO:0008006" key="8">
    <source>
        <dbReference type="Google" id="ProtNLM"/>
    </source>
</evidence>
<dbReference type="Proteomes" id="UP000076268">
    <property type="component" value="Unassembled WGS sequence"/>
</dbReference>
<dbReference type="InterPro" id="IPR005471">
    <property type="entry name" value="Tscrpt_reg_IclR_N"/>
</dbReference>
<dbReference type="GO" id="GO:0003677">
    <property type="term" value="F:DNA binding"/>
    <property type="evidence" value="ECO:0007669"/>
    <property type="project" value="UniProtKB-KW"/>
</dbReference>
<sequence length="270" mass="30468">MESMDNIVKGDQLWKINSVANSIRVLKCFTGNKPEWILSQLALELKMPKSTLLNMLRTLELLGLIIKNESNQSYRLGLELLEFGYSVRRSLPILEYAVPLLEDIQASTNKMVYFTVPRHGKVLYLEGIYPGKRTIGYSVTGKTLLMHCTGCGKAMLSQMREDDVKTIVNYYGLPQYTPTTITNYDDLIQELQRDRERGYSIDRSEETHGVKCVAVPIRSKERVLGAISISGSIISMQDEILPSYAEMLMDVSNLLSTKADLFPSCSILPQ</sequence>
<evidence type="ECO:0000259" key="5">
    <source>
        <dbReference type="PROSITE" id="PS51078"/>
    </source>
</evidence>
<organism evidence="6 7">
    <name type="scientific">Anaerosporomusa subterranea</name>
    <dbReference type="NCBI Taxonomy" id="1794912"/>
    <lineage>
        <taxon>Bacteria</taxon>
        <taxon>Bacillati</taxon>
        <taxon>Bacillota</taxon>
        <taxon>Negativicutes</taxon>
        <taxon>Acetonemataceae</taxon>
        <taxon>Anaerosporomusa</taxon>
    </lineage>
</organism>
<accession>A0A154BRY6</accession>
<dbReference type="InterPro" id="IPR014757">
    <property type="entry name" value="Tscrpt_reg_IclR_C"/>
</dbReference>
<dbReference type="SUPFAM" id="SSF55781">
    <property type="entry name" value="GAF domain-like"/>
    <property type="match status" value="1"/>
</dbReference>
<keyword evidence="1" id="KW-0805">Transcription regulation</keyword>
<proteinExistence type="predicted"/>
<dbReference type="GO" id="GO:0003700">
    <property type="term" value="F:DNA-binding transcription factor activity"/>
    <property type="evidence" value="ECO:0007669"/>
    <property type="project" value="TreeGrafter"/>
</dbReference>
<dbReference type="PROSITE" id="PS51077">
    <property type="entry name" value="HTH_ICLR"/>
    <property type="match status" value="1"/>
</dbReference>
<keyword evidence="7" id="KW-1185">Reference proteome</keyword>
<reference evidence="6 7" key="1">
    <citation type="submission" date="2016-02" db="EMBL/GenBank/DDBJ databases">
        <title>Anaerosporomusa subterraneum gen. nov., sp. nov., a spore-forming obligate anaerobe isolated from saprolite.</title>
        <authorList>
            <person name="Choi J.K."/>
            <person name="Shah M."/>
            <person name="Yee N."/>
        </authorList>
    </citation>
    <scope>NUCLEOTIDE SEQUENCE [LARGE SCALE GENOMIC DNA]</scope>
    <source>
        <strain evidence="6 7">RU4</strain>
    </source>
</reference>
<dbReference type="RefSeq" id="WP_066242501.1">
    <property type="nucleotide sequence ID" value="NZ_LSGP01000017.1"/>
</dbReference>
<dbReference type="AlphaFoldDB" id="A0A154BRY6"/>
<dbReference type="InterPro" id="IPR050707">
    <property type="entry name" value="HTH_MetabolicPath_Reg"/>
</dbReference>
<dbReference type="Gene3D" id="3.30.450.40">
    <property type="match status" value="1"/>
</dbReference>
<protein>
    <recommendedName>
        <fullName evidence="8">IclR family transcriptional regulator</fullName>
    </recommendedName>
</protein>
<dbReference type="PANTHER" id="PTHR30136:SF35">
    <property type="entry name" value="HTH-TYPE TRANSCRIPTIONAL REGULATOR RV1719"/>
    <property type="match status" value="1"/>
</dbReference>